<organism evidence="3 4">
    <name type="scientific">Candida orthopsilosis (strain 90-125)</name>
    <name type="common">Yeast</name>
    <dbReference type="NCBI Taxonomy" id="1136231"/>
    <lineage>
        <taxon>Eukaryota</taxon>
        <taxon>Fungi</taxon>
        <taxon>Dikarya</taxon>
        <taxon>Ascomycota</taxon>
        <taxon>Saccharomycotina</taxon>
        <taxon>Pichiomycetes</taxon>
        <taxon>Debaryomycetaceae</taxon>
        <taxon>Candida/Lodderomyces clade</taxon>
        <taxon>Candida</taxon>
    </lineage>
</organism>
<dbReference type="PANTHER" id="PTHR36854:SF1">
    <property type="entry name" value="TRANSMEMBRANE PROTEIN"/>
    <property type="match status" value="1"/>
</dbReference>
<evidence type="ECO:0000256" key="1">
    <source>
        <dbReference type="SAM" id="Phobius"/>
    </source>
</evidence>
<dbReference type="Proteomes" id="UP000005018">
    <property type="component" value="Chromosome 3"/>
</dbReference>
<dbReference type="KEGG" id="cot:CORT_0C03700"/>
<evidence type="ECO:0000256" key="2">
    <source>
        <dbReference type="SAM" id="SignalP"/>
    </source>
</evidence>
<dbReference type="EMBL" id="HE681721">
    <property type="protein sequence ID" value="CCG25745.1"/>
    <property type="molecule type" value="Genomic_DNA"/>
</dbReference>
<keyword evidence="1" id="KW-0472">Membrane</keyword>
<protein>
    <submittedName>
        <fullName evidence="3">Adhesin-like protein</fullName>
    </submittedName>
</protein>
<feature type="signal peptide" evidence="2">
    <location>
        <begin position="1"/>
        <end position="18"/>
    </location>
</feature>
<feature type="chain" id="PRO_5003616358" evidence="2">
    <location>
        <begin position="19"/>
        <end position="116"/>
    </location>
</feature>
<dbReference type="RefSeq" id="XP_003868649.1">
    <property type="nucleotide sequence ID" value="XM_003868601.1"/>
</dbReference>
<dbReference type="GeneID" id="14539907"/>
<dbReference type="OrthoDB" id="2142503at2759"/>
<name>H8X3V7_CANO9</name>
<feature type="transmembrane region" description="Helical" evidence="1">
    <location>
        <begin position="92"/>
        <end position="113"/>
    </location>
</feature>
<sequence>MKISNCIVLLVVAALADSYQLYCKCQCDNSKTIINKVDKCKQCTREFCLEKDPELCEVLSDSTGDSSRPNKPITNDNIIISCYQVESTKDAFVVYLFLSVILGLMLRILYAYVRGG</sequence>
<dbReference type="AlphaFoldDB" id="H8X3V7"/>
<keyword evidence="2" id="KW-0732">Signal</keyword>
<evidence type="ECO:0000313" key="3">
    <source>
        <dbReference type="EMBL" id="CCG25745.1"/>
    </source>
</evidence>
<keyword evidence="1" id="KW-0812">Transmembrane</keyword>
<dbReference type="HOGENOM" id="CLU_168432_0_0_1"/>
<accession>H8X3V7</accession>
<keyword evidence="4" id="KW-1185">Reference proteome</keyword>
<dbReference type="PANTHER" id="PTHR36854">
    <property type="entry name" value="CHROMOSOME 9, WHOLE GENOME SHOTGUN SEQUENCE"/>
    <property type="match status" value="1"/>
</dbReference>
<evidence type="ECO:0000313" key="4">
    <source>
        <dbReference type="Proteomes" id="UP000005018"/>
    </source>
</evidence>
<proteinExistence type="predicted"/>
<keyword evidence="1" id="KW-1133">Transmembrane helix</keyword>
<reference evidence="3 4" key="1">
    <citation type="journal article" date="2012" name="PLoS ONE">
        <title>Sequence and analysis of the genome of the pathogenic yeast Candida orthopsilosis.</title>
        <authorList>
            <person name="Riccombeni A."/>
            <person name="Vidanes G."/>
            <person name="Proux-Wera E."/>
            <person name="Wolfe K.H."/>
            <person name="Butler G."/>
        </authorList>
    </citation>
    <scope>NUCLEOTIDE SEQUENCE [LARGE SCALE GENOMIC DNA]</scope>
    <source>
        <strain evidence="3 4">Co 90-125</strain>
    </source>
</reference>
<gene>
    <name evidence="3" type="ORF">CORT_0C03700</name>
</gene>